<organism evidence="12 13">
    <name type="scientific">Dendrothele bispora (strain CBS 962.96)</name>
    <dbReference type="NCBI Taxonomy" id="1314807"/>
    <lineage>
        <taxon>Eukaryota</taxon>
        <taxon>Fungi</taxon>
        <taxon>Dikarya</taxon>
        <taxon>Basidiomycota</taxon>
        <taxon>Agaricomycotina</taxon>
        <taxon>Agaricomycetes</taxon>
        <taxon>Agaricomycetidae</taxon>
        <taxon>Agaricales</taxon>
        <taxon>Agaricales incertae sedis</taxon>
        <taxon>Dendrothele</taxon>
    </lineage>
</organism>
<evidence type="ECO:0000313" key="12">
    <source>
        <dbReference type="EMBL" id="THV03459.1"/>
    </source>
</evidence>
<dbReference type="PANTHER" id="PTHR31361:SF1">
    <property type="entry name" value="BETA-GLUCAN SYNTHESIS-ASSOCIATED PROTEIN KRE6-RELATED"/>
    <property type="match status" value="1"/>
</dbReference>
<evidence type="ECO:0000256" key="1">
    <source>
        <dbReference type="ARBA" id="ARBA00004606"/>
    </source>
</evidence>
<dbReference type="InterPro" id="IPR000757">
    <property type="entry name" value="Beta-glucanase-like"/>
</dbReference>
<name>A0A4S8MLR0_DENBC</name>
<feature type="transmembrane region" description="Helical" evidence="10">
    <location>
        <begin position="99"/>
        <end position="122"/>
    </location>
</feature>
<dbReference type="CDD" id="cd02180">
    <property type="entry name" value="GH16_fungal_KRE6_glucanase"/>
    <property type="match status" value="1"/>
</dbReference>
<keyword evidence="13" id="KW-1185">Reference proteome</keyword>
<dbReference type="GO" id="GO:0005789">
    <property type="term" value="C:endoplasmic reticulum membrane"/>
    <property type="evidence" value="ECO:0007669"/>
    <property type="project" value="TreeGrafter"/>
</dbReference>
<keyword evidence="7" id="KW-0325">Glycoprotein</keyword>
<accession>A0A4S8MLR0</accession>
<gene>
    <name evidence="12" type="ORF">K435DRAFT_715471</name>
</gene>
<keyword evidence="3 10" id="KW-0812">Transmembrane</keyword>
<dbReference type="OrthoDB" id="412647at2759"/>
<evidence type="ECO:0000256" key="7">
    <source>
        <dbReference type="ARBA" id="ARBA00023180"/>
    </source>
</evidence>
<evidence type="ECO:0000256" key="2">
    <source>
        <dbReference type="ARBA" id="ARBA00010962"/>
    </source>
</evidence>
<evidence type="ECO:0000259" key="11">
    <source>
        <dbReference type="PROSITE" id="PS51762"/>
    </source>
</evidence>
<dbReference type="Pfam" id="PF03935">
    <property type="entry name" value="SKN1_KRE6_Sbg1"/>
    <property type="match status" value="1"/>
</dbReference>
<keyword evidence="4" id="KW-0735">Signal-anchor</keyword>
<dbReference type="InterPro" id="IPR005629">
    <property type="entry name" value="Skn1/Kre6/Sbg1"/>
</dbReference>
<comment type="subcellular location">
    <subcellularLocation>
        <location evidence="1">Membrane</location>
        <topology evidence="1">Single-pass type II membrane protein</topology>
    </subcellularLocation>
</comment>
<dbReference type="GO" id="GO:0015926">
    <property type="term" value="F:glucosidase activity"/>
    <property type="evidence" value="ECO:0007669"/>
    <property type="project" value="TreeGrafter"/>
</dbReference>
<dbReference type="Gene3D" id="2.60.120.200">
    <property type="match status" value="2"/>
</dbReference>
<dbReference type="EMBL" id="ML179066">
    <property type="protein sequence ID" value="THV03459.1"/>
    <property type="molecule type" value="Genomic_DNA"/>
</dbReference>
<keyword evidence="5 10" id="KW-1133">Transmembrane helix</keyword>
<dbReference type="GO" id="GO:0031505">
    <property type="term" value="P:fungal-type cell wall organization"/>
    <property type="evidence" value="ECO:0007669"/>
    <property type="project" value="TreeGrafter"/>
</dbReference>
<proteinExistence type="inferred from homology"/>
<dbReference type="GO" id="GO:0006078">
    <property type="term" value="P:(1-&gt;6)-beta-D-glucan biosynthetic process"/>
    <property type="evidence" value="ECO:0007669"/>
    <property type="project" value="TreeGrafter"/>
</dbReference>
<comment type="similarity">
    <text evidence="2">Belongs to the SKN1/KRE6 family.</text>
</comment>
<keyword evidence="6 10" id="KW-0472">Membrane</keyword>
<dbReference type="AlphaFoldDB" id="A0A4S8MLR0"/>
<reference evidence="12 13" key="1">
    <citation type="journal article" date="2019" name="Nat. Ecol. Evol.">
        <title>Megaphylogeny resolves global patterns of mushroom evolution.</title>
        <authorList>
            <person name="Varga T."/>
            <person name="Krizsan K."/>
            <person name="Foldi C."/>
            <person name="Dima B."/>
            <person name="Sanchez-Garcia M."/>
            <person name="Sanchez-Ramirez S."/>
            <person name="Szollosi G.J."/>
            <person name="Szarkandi J.G."/>
            <person name="Papp V."/>
            <person name="Albert L."/>
            <person name="Andreopoulos W."/>
            <person name="Angelini C."/>
            <person name="Antonin V."/>
            <person name="Barry K.W."/>
            <person name="Bougher N.L."/>
            <person name="Buchanan P."/>
            <person name="Buyck B."/>
            <person name="Bense V."/>
            <person name="Catcheside P."/>
            <person name="Chovatia M."/>
            <person name="Cooper J."/>
            <person name="Damon W."/>
            <person name="Desjardin D."/>
            <person name="Finy P."/>
            <person name="Geml J."/>
            <person name="Haridas S."/>
            <person name="Hughes K."/>
            <person name="Justo A."/>
            <person name="Karasinski D."/>
            <person name="Kautmanova I."/>
            <person name="Kiss B."/>
            <person name="Kocsube S."/>
            <person name="Kotiranta H."/>
            <person name="LaButti K.M."/>
            <person name="Lechner B.E."/>
            <person name="Liimatainen K."/>
            <person name="Lipzen A."/>
            <person name="Lukacs Z."/>
            <person name="Mihaltcheva S."/>
            <person name="Morgado L.N."/>
            <person name="Niskanen T."/>
            <person name="Noordeloos M.E."/>
            <person name="Ohm R.A."/>
            <person name="Ortiz-Santana B."/>
            <person name="Ovrebo C."/>
            <person name="Racz N."/>
            <person name="Riley R."/>
            <person name="Savchenko A."/>
            <person name="Shiryaev A."/>
            <person name="Soop K."/>
            <person name="Spirin V."/>
            <person name="Szebenyi C."/>
            <person name="Tomsovsky M."/>
            <person name="Tulloss R.E."/>
            <person name="Uehling J."/>
            <person name="Grigoriev I.V."/>
            <person name="Vagvolgyi C."/>
            <person name="Papp T."/>
            <person name="Martin F.M."/>
            <person name="Miettinen O."/>
            <person name="Hibbett D.S."/>
            <person name="Nagy L.G."/>
        </authorList>
    </citation>
    <scope>NUCLEOTIDE SEQUENCE [LARGE SCALE GENOMIC DNA]</scope>
    <source>
        <strain evidence="12 13">CBS 962.96</strain>
    </source>
</reference>
<feature type="domain" description="GH16" evidence="11">
    <location>
        <begin position="130"/>
        <end position="531"/>
    </location>
</feature>
<evidence type="ECO:0000313" key="13">
    <source>
        <dbReference type="Proteomes" id="UP000297245"/>
    </source>
</evidence>
<sequence>MTERNPFLPQAPGSKGKHKATRSVSSSYNPIPMSTVRHARSRTTAADSVTQSFSLSPNPRDWGSNLSPNFPEPDDDLHSVDPKRDRKNDRGAFFSARGVANIGCLVILVIGLLVLLVGYPVASFARNKVNRFNAQKPPVTSFMNLGLIDPDTPPDALTITSVTDGKTKMKLVFSDEFNVDGRSFYPGDDPYWEAVDLHYWGTNNLEWYDPAAVTTNNGSLVVTLSKKDPAINHDMSYMGGMITTWNKLCFTGGAFYTSVNLPGSNNVLGLWPAIWAMGNLGRAGYGASLDGTWPYSYDSCDVGTLKNQSLNGEPAIAATSGLDGGPLSFQPGQRLSRCTCQGESHPGPVHAEDQSYVGRAAPEIDVFEAQIQRGVGAVSQSGQWAPYNANYDWFNTSDNLIIYDSQVTQQNPDYKGAAYQQTTSGVSITNQECYQLNGTCFSVYAFEYKPGFDDGYITWVNDDKPAWTIKAGGVAADPQVQIGARPIPQEPMYLLVNLGISENFGGVDFDHLQFPAIMTVDWIRLYQDENNINIGCDPENFPTAAYIEMYKPAYTNPNLTTWSGPTNEGGYAQPVPKNKLIDAC</sequence>
<evidence type="ECO:0000256" key="10">
    <source>
        <dbReference type="SAM" id="Phobius"/>
    </source>
</evidence>
<keyword evidence="8" id="KW-0961">Cell wall biogenesis/degradation</keyword>
<dbReference type="Proteomes" id="UP000297245">
    <property type="component" value="Unassembled WGS sequence"/>
</dbReference>
<dbReference type="GO" id="GO:0005886">
    <property type="term" value="C:plasma membrane"/>
    <property type="evidence" value="ECO:0007669"/>
    <property type="project" value="TreeGrafter"/>
</dbReference>
<dbReference type="PANTHER" id="PTHR31361">
    <property type="entry name" value="BETA-GLUCAN SYNTHESIS-ASSOCIATED PROTEIN KRE6-RELATED"/>
    <property type="match status" value="1"/>
</dbReference>
<evidence type="ECO:0000256" key="9">
    <source>
        <dbReference type="SAM" id="MobiDB-lite"/>
    </source>
</evidence>
<feature type="region of interest" description="Disordered" evidence="9">
    <location>
        <begin position="1"/>
        <end position="85"/>
    </location>
</feature>
<feature type="compositionally biased region" description="Polar residues" evidence="9">
    <location>
        <begin position="42"/>
        <end position="57"/>
    </location>
</feature>
<dbReference type="SUPFAM" id="SSF49899">
    <property type="entry name" value="Concanavalin A-like lectins/glucanases"/>
    <property type="match status" value="1"/>
</dbReference>
<dbReference type="FunFam" id="2.60.120.200:FF:000259">
    <property type="entry name" value="Chromosome 9, whole genome shotgun sequence"/>
    <property type="match status" value="1"/>
</dbReference>
<dbReference type="InterPro" id="IPR013320">
    <property type="entry name" value="ConA-like_dom_sf"/>
</dbReference>
<feature type="compositionally biased region" description="Basic and acidic residues" evidence="9">
    <location>
        <begin position="76"/>
        <end position="85"/>
    </location>
</feature>
<evidence type="ECO:0000256" key="3">
    <source>
        <dbReference type="ARBA" id="ARBA00022692"/>
    </source>
</evidence>
<dbReference type="PROSITE" id="PS51762">
    <property type="entry name" value="GH16_2"/>
    <property type="match status" value="1"/>
</dbReference>
<evidence type="ECO:0000256" key="8">
    <source>
        <dbReference type="ARBA" id="ARBA00023316"/>
    </source>
</evidence>
<protein>
    <submittedName>
        <fullName evidence="12">Beta-glucan synthesis-associated</fullName>
    </submittedName>
</protein>
<evidence type="ECO:0000256" key="4">
    <source>
        <dbReference type="ARBA" id="ARBA00022968"/>
    </source>
</evidence>
<evidence type="ECO:0000256" key="6">
    <source>
        <dbReference type="ARBA" id="ARBA00023136"/>
    </source>
</evidence>
<evidence type="ECO:0000256" key="5">
    <source>
        <dbReference type="ARBA" id="ARBA00022989"/>
    </source>
</evidence>